<dbReference type="InterPro" id="IPR044925">
    <property type="entry name" value="His-Me_finger_sf"/>
</dbReference>
<dbReference type="GO" id="GO:0004519">
    <property type="term" value="F:endonuclease activity"/>
    <property type="evidence" value="ECO:0007669"/>
    <property type="project" value="UniProtKB-KW"/>
</dbReference>
<keyword evidence="3" id="KW-1185">Reference proteome</keyword>
<keyword evidence="2" id="KW-0540">Nuclease</keyword>
<feature type="domain" description="HNH nuclease" evidence="1">
    <location>
        <begin position="21"/>
        <end position="61"/>
    </location>
</feature>
<dbReference type="SUPFAM" id="SSF54060">
    <property type="entry name" value="His-Me finger endonucleases"/>
    <property type="match status" value="1"/>
</dbReference>
<keyword evidence="2" id="KW-0378">Hydrolase</keyword>
<sequence length="103" mass="12147">MKNRKKYRKVLNRLTGKVELLHRRVAETLLARPLLPGEVVHHIDGDSTNNSPENLLVLPSQRYHAHAEWVLRHERRGQYHLFPEMLRSLRDRPTGSLFEHVIT</sequence>
<dbReference type="EMBL" id="JBHSOH010000016">
    <property type="protein sequence ID" value="MFC5849257.1"/>
    <property type="molecule type" value="Genomic_DNA"/>
</dbReference>
<dbReference type="Pfam" id="PF13392">
    <property type="entry name" value="HNH_3"/>
    <property type="match status" value="1"/>
</dbReference>
<evidence type="ECO:0000313" key="3">
    <source>
        <dbReference type="Proteomes" id="UP001595979"/>
    </source>
</evidence>
<evidence type="ECO:0000313" key="2">
    <source>
        <dbReference type="EMBL" id="MFC5849257.1"/>
    </source>
</evidence>
<comment type="caution">
    <text evidence="2">The sequence shown here is derived from an EMBL/GenBank/DDBJ whole genome shotgun (WGS) entry which is preliminary data.</text>
</comment>
<protein>
    <submittedName>
        <fullName evidence="2">HNH endonuclease</fullName>
    </submittedName>
</protein>
<organism evidence="2 3">
    <name type="scientific">Deinococcus petrolearius</name>
    <dbReference type="NCBI Taxonomy" id="1751295"/>
    <lineage>
        <taxon>Bacteria</taxon>
        <taxon>Thermotogati</taxon>
        <taxon>Deinococcota</taxon>
        <taxon>Deinococci</taxon>
        <taxon>Deinococcales</taxon>
        <taxon>Deinococcaceae</taxon>
        <taxon>Deinococcus</taxon>
    </lineage>
</organism>
<proteinExistence type="predicted"/>
<dbReference type="InterPro" id="IPR003615">
    <property type="entry name" value="HNH_nuc"/>
</dbReference>
<name>A0ABW1DMB9_9DEIO</name>
<dbReference type="Gene3D" id="3.90.75.20">
    <property type="match status" value="1"/>
</dbReference>
<keyword evidence="2" id="KW-0255">Endonuclease</keyword>
<reference evidence="3" key="1">
    <citation type="journal article" date="2019" name="Int. J. Syst. Evol. Microbiol.">
        <title>The Global Catalogue of Microorganisms (GCM) 10K type strain sequencing project: providing services to taxonomists for standard genome sequencing and annotation.</title>
        <authorList>
            <consortium name="The Broad Institute Genomics Platform"/>
            <consortium name="The Broad Institute Genome Sequencing Center for Infectious Disease"/>
            <person name="Wu L."/>
            <person name="Ma J."/>
        </authorList>
    </citation>
    <scope>NUCLEOTIDE SEQUENCE [LARGE SCALE GENOMIC DNA]</scope>
    <source>
        <strain evidence="3">CGMCC 1.15053</strain>
    </source>
</reference>
<gene>
    <name evidence="2" type="ORF">ACFPQ6_13160</name>
</gene>
<accession>A0ABW1DMB9</accession>
<dbReference type="Proteomes" id="UP001595979">
    <property type="component" value="Unassembled WGS sequence"/>
</dbReference>
<dbReference type="RefSeq" id="WP_380050226.1">
    <property type="nucleotide sequence ID" value="NZ_JBHSOH010000016.1"/>
</dbReference>
<evidence type="ECO:0000259" key="1">
    <source>
        <dbReference type="Pfam" id="PF13392"/>
    </source>
</evidence>